<keyword evidence="1" id="KW-1133">Transmembrane helix</keyword>
<dbReference type="EMBL" id="BRXU01000029">
    <property type="protein sequence ID" value="GLC59685.1"/>
    <property type="molecule type" value="Genomic_DNA"/>
</dbReference>
<name>A0A9W6F8H3_9CHLO</name>
<keyword evidence="1" id="KW-0812">Transmembrane</keyword>
<accession>A0A9W6F8H3</accession>
<sequence length="131" mass="14252">MAYWGYKTSANFAMWLVVTVLLVTGAVWLIIGGLDTGGCNYCYDEFNKDLTPKKPEKTNKGCQVLLYSFMLYTPEKAAEPDGRGNMWGFCMFGGGAVAELAAGAAMFVLGLLLLTYFCCAPRPSHVTPIKA</sequence>
<proteinExistence type="predicted"/>
<evidence type="ECO:0000256" key="1">
    <source>
        <dbReference type="SAM" id="Phobius"/>
    </source>
</evidence>
<dbReference type="AlphaFoldDB" id="A0A9W6F8H3"/>
<evidence type="ECO:0000313" key="2">
    <source>
        <dbReference type="EMBL" id="GLC59685.1"/>
    </source>
</evidence>
<dbReference type="Proteomes" id="UP001165080">
    <property type="component" value="Unassembled WGS sequence"/>
</dbReference>
<evidence type="ECO:0000313" key="3">
    <source>
        <dbReference type="Proteomes" id="UP001165080"/>
    </source>
</evidence>
<comment type="caution">
    <text evidence="2">The sequence shown here is derived from an EMBL/GenBank/DDBJ whole genome shotgun (WGS) entry which is preliminary data.</text>
</comment>
<protein>
    <submittedName>
        <fullName evidence="2">Uncharacterized protein</fullName>
    </submittedName>
</protein>
<gene>
    <name evidence="2" type="primary">PLESTBF000738</name>
    <name evidence="2" type="ORF">PLESTB_001522300</name>
</gene>
<keyword evidence="3" id="KW-1185">Reference proteome</keyword>
<feature type="transmembrane region" description="Helical" evidence="1">
    <location>
        <begin position="12"/>
        <end position="31"/>
    </location>
</feature>
<organism evidence="2 3">
    <name type="scientific">Pleodorina starrii</name>
    <dbReference type="NCBI Taxonomy" id="330485"/>
    <lineage>
        <taxon>Eukaryota</taxon>
        <taxon>Viridiplantae</taxon>
        <taxon>Chlorophyta</taxon>
        <taxon>core chlorophytes</taxon>
        <taxon>Chlorophyceae</taxon>
        <taxon>CS clade</taxon>
        <taxon>Chlamydomonadales</taxon>
        <taxon>Volvocaceae</taxon>
        <taxon>Pleodorina</taxon>
    </lineage>
</organism>
<feature type="transmembrane region" description="Helical" evidence="1">
    <location>
        <begin position="86"/>
        <end position="114"/>
    </location>
</feature>
<reference evidence="2 3" key="1">
    <citation type="journal article" date="2023" name="Commun. Biol.">
        <title>Reorganization of the ancestral sex-determining regions during the evolution of trioecy in Pleodorina starrii.</title>
        <authorList>
            <person name="Takahashi K."/>
            <person name="Suzuki S."/>
            <person name="Kawai-Toyooka H."/>
            <person name="Yamamoto K."/>
            <person name="Hamaji T."/>
            <person name="Ootsuki R."/>
            <person name="Yamaguchi H."/>
            <person name="Kawachi M."/>
            <person name="Higashiyama T."/>
            <person name="Nozaki H."/>
        </authorList>
    </citation>
    <scope>NUCLEOTIDE SEQUENCE [LARGE SCALE GENOMIC DNA]</scope>
    <source>
        <strain evidence="2 3">NIES-4479</strain>
    </source>
</reference>
<keyword evidence="1" id="KW-0472">Membrane</keyword>